<evidence type="ECO:0000313" key="4">
    <source>
        <dbReference type="EMBL" id="TGA90129.1"/>
    </source>
</evidence>
<dbReference type="Proteomes" id="UP000297948">
    <property type="component" value="Unassembled WGS sequence"/>
</dbReference>
<dbReference type="PANTHER" id="PTHR48106:SF13">
    <property type="entry name" value="QUINONE OXIDOREDUCTASE-RELATED"/>
    <property type="match status" value="1"/>
</dbReference>
<dbReference type="InterPro" id="IPR020843">
    <property type="entry name" value="ER"/>
</dbReference>
<feature type="domain" description="Enoyl reductase (ER)" evidence="3">
    <location>
        <begin position="10"/>
        <end position="307"/>
    </location>
</feature>
<evidence type="ECO:0000259" key="3">
    <source>
        <dbReference type="SMART" id="SM00829"/>
    </source>
</evidence>
<dbReference type="OrthoDB" id="4071145at2"/>
<dbReference type="SUPFAM" id="SSF51735">
    <property type="entry name" value="NAD(P)-binding Rossmann-fold domains"/>
    <property type="match status" value="1"/>
</dbReference>
<organism evidence="4 5">
    <name type="scientific">Streptomyces palmae</name>
    <dbReference type="NCBI Taxonomy" id="1701085"/>
    <lineage>
        <taxon>Bacteria</taxon>
        <taxon>Bacillati</taxon>
        <taxon>Actinomycetota</taxon>
        <taxon>Actinomycetes</taxon>
        <taxon>Kitasatosporales</taxon>
        <taxon>Streptomycetaceae</taxon>
        <taxon>Streptomyces</taxon>
    </lineage>
</organism>
<name>A0A4Z0G3X7_9ACTN</name>
<dbReference type="Gene3D" id="3.90.180.10">
    <property type="entry name" value="Medium-chain alcohol dehydrogenases, catalytic domain"/>
    <property type="match status" value="1"/>
</dbReference>
<dbReference type="SMART" id="SM00829">
    <property type="entry name" value="PKS_ER"/>
    <property type="match status" value="1"/>
</dbReference>
<accession>A0A4Z0G3X7</accession>
<dbReference type="RefSeq" id="WP_135342075.1">
    <property type="nucleotide sequence ID" value="NZ_JBHLTX010000025.1"/>
</dbReference>
<evidence type="ECO:0000313" key="5">
    <source>
        <dbReference type="Proteomes" id="UP000297948"/>
    </source>
</evidence>
<keyword evidence="1" id="KW-0521">NADP</keyword>
<dbReference type="AlphaFoldDB" id="A0A4Z0G3X7"/>
<dbReference type="GO" id="GO:0070402">
    <property type="term" value="F:NADPH binding"/>
    <property type="evidence" value="ECO:0007669"/>
    <property type="project" value="TreeGrafter"/>
</dbReference>
<comment type="caution">
    <text evidence="4">The sequence shown here is derived from an EMBL/GenBank/DDBJ whole genome shotgun (WGS) entry which is preliminary data.</text>
</comment>
<reference evidence="4 5" key="1">
    <citation type="submission" date="2019-03" db="EMBL/GenBank/DDBJ databases">
        <authorList>
            <person name="Gonzalez-Pimentel J.L."/>
        </authorList>
    </citation>
    <scope>NUCLEOTIDE SEQUENCE [LARGE SCALE GENOMIC DNA]</scope>
    <source>
        <strain evidence="4 5">JCM 31289</strain>
    </source>
</reference>
<dbReference type="Pfam" id="PF13602">
    <property type="entry name" value="ADH_zinc_N_2"/>
    <property type="match status" value="1"/>
</dbReference>
<dbReference type="Pfam" id="PF08240">
    <property type="entry name" value="ADH_N"/>
    <property type="match status" value="1"/>
</dbReference>
<protein>
    <submittedName>
        <fullName evidence="4">NADP-dependent oxidoreductase</fullName>
    </submittedName>
</protein>
<proteinExistence type="predicted"/>
<dbReference type="SUPFAM" id="SSF50129">
    <property type="entry name" value="GroES-like"/>
    <property type="match status" value="1"/>
</dbReference>
<dbReference type="PANTHER" id="PTHR48106">
    <property type="entry name" value="QUINONE OXIDOREDUCTASE PIG3-RELATED"/>
    <property type="match status" value="1"/>
</dbReference>
<dbReference type="GO" id="GO:0003960">
    <property type="term" value="F:quinone reductase (NADPH) activity"/>
    <property type="evidence" value="ECO:0007669"/>
    <property type="project" value="TreeGrafter"/>
</dbReference>
<dbReference type="InterPro" id="IPR011032">
    <property type="entry name" value="GroES-like_sf"/>
</dbReference>
<keyword evidence="5" id="KW-1185">Reference proteome</keyword>
<dbReference type="GO" id="GO:0035925">
    <property type="term" value="F:mRNA 3'-UTR AU-rich region binding"/>
    <property type="evidence" value="ECO:0007669"/>
    <property type="project" value="TreeGrafter"/>
</dbReference>
<dbReference type="Gene3D" id="3.40.50.720">
    <property type="entry name" value="NAD(P)-binding Rossmann-like Domain"/>
    <property type="match status" value="1"/>
</dbReference>
<dbReference type="GO" id="GO:0005829">
    <property type="term" value="C:cytosol"/>
    <property type="evidence" value="ECO:0007669"/>
    <property type="project" value="TreeGrafter"/>
</dbReference>
<keyword evidence="2" id="KW-0560">Oxidoreductase</keyword>
<dbReference type="InterPro" id="IPR013154">
    <property type="entry name" value="ADH-like_N"/>
</dbReference>
<evidence type="ECO:0000256" key="2">
    <source>
        <dbReference type="ARBA" id="ARBA00023002"/>
    </source>
</evidence>
<evidence type="ECO:0000256" key="1">
    <source>
        <dbReference type="ARBA" id="ARBA00022857"/>
    </source>
</evidence>
<dbReference type="EMBL" id="SRID01000452">
    <property type="protein sequence ID" value="TGA90129.1"/>
    <property type="molecule type" value="Genomic_DNA"/>
</dbReference>
<dbReference type="InterPro" id="IPR036291">
    <property type="entry name" value="NAD(P)-bd_dom_sf"/>
</dbReference>
<sequence length="309" mass="31817">MRRVRFHEYGGPEVLRMEEVEVPEPGPGELLVDNEAIGVTLPMVRKVRDGGVPLPGVLGGEVAGRVAALGHGVTGFAVGDRVTALCFRDSYAERSVVRAAMATPIPDGAGAADAVALVRGGLVALGAHHAARPEPGESVLVTAAASGVGHLAVQLAREHGASRVVAAAGSADKAEFLRGLGADEVIGYDRLTGIEPVDIVLDAVGGELLSPAVAALAPGGRLVAYSSGGGTLSAYDLLVGGKSAIGFQMAQVAMSRPEQVERWRQELWRLVAEGRLRPMVHAALPLAEAATAHKIIESRANTGKVVLVP</sequence>
<gene>
    <name evidence="4" type="ORF">E4099_28900</name>
</gene>